<gene>
    <name evidence="1" type="ORF">ACHAW5_006473</name>
</gene>
<sequence length="39" mass="4541">MSVLVTISSNLCSRWFRNETSFLGYPSCSTTCNHHWYVL</sequence>
<accession>A0ABD3NU93</accession>
<comment type="caution">
    <text evidence="1">The sequence shown here is derived from an EMBL/GenBank/DDBJ whole genome shotgun (WGS) entry which is preliminary data.</text>
</comment>
<dbReference type="EMBL" id="JALLAZ020001171">
    <property type="protein sequence ID" value="KAL3779307.1"/>
    <property type="molecule type" value="Genomic_DNA"/>
</dbReference>
<dbReference type="AlphaFoldDB" id="A0ABD3NU93"/>
<proteinExistence type="predicted"/>
<evidence type="ECO:0000313" key="1">
    <source>
        <dbReference type="EMBL" id="KAL3779307.1"/>
    </source>
</evidence>
<evidence type="ECO:0000313" key="2">
    <source>
        <dbReference type="Proteomes" id="UP001530315"/>
    </source>
</evidence>
<protein>
    <submittedName>
        <fullName evidence="1">Uncharacterized protein</fullName>
    </submittedName>
</protein>
<organism evidence="1 2">
    <name type="scientific">Stephanodiscus triporus</name>
    <dbReference type="NCBI Taxonomy" id="2934178"/>
    <lineage>
        <taxon>Eukaryota</taxon>
        <taxon>Sar</taxon>
        <taxon>Stramenopiles</taxon>
        <taxon>Ochrophyta</taxon>
        <taxon>Bacillariophyta</taxon>
        <taxon>Coscinodiscophyceae</taxon>
        <taxon>Thalassiosirophycidae</taxon>
        <taxon>Stephanodiscales</taxon>
        <taxon>Stephanodiscaceae</taxon>
        <taxon>Stephanodiscus</taxon>
    </lineage>
</organism>
<dbReference type="Proteomes" id="UP001530315">
    <property type="component" value="Unassembled WGS sequence"/>
</dbReference>
<keyword evidence="2" id="KW-1185">Reference proteome</keyword>
<reference evidence="1 2" key="1">
    <citation type="submission" date="2024-10" db="EMBL/GenBank/DDBJ databases">
        <title>Updated reference genomes for cyclostephanoid diatoms.</title>
        <authorList>
            <person name="Roberts W.R."/>
            <person name="Alverson A.J."/>
        </authorList>
    </citation>
    <scope>NUCLEOTIDE SEQUENCE [LARGE SCALE GENOMIC DNA]</scope>
    <source>
        <strain evidence="1 2">AJA276-08</strain>
    </source>
</reference>
<feature type="non-terminal residue" evidence="1">
    <location>
        <position position="39"/>
    </location>
</feature>
<name>A0ABD3NU93_9STRA</name>